<dbReference type="EMBL" id="FMCV01000022">
    <property type="protein sequence ID" value="SCF38165.1"/>
    <property type="molecule type" value="Genomic_DNA"/>
</dbReference>
<reference evidence="3" key="1">
    <citation type="submission" date="2016-06" db="EMBL/GenBank/DDBJ databases">
        <authorList>
            <person name="Varghese N."/>
        </authorList>
    </citation>
    <scope>NUCLEOTIDE SEQUENCE [LARGE SCALE GENOMIC DNA]</scope>
    <source>
        <strain evidence="3">DSM 45555</strain>
    </source>
</reference>
<accession>A0A1C4ZZ03</accession>
<dbReference type="AlphaFoldDB" id="A0A1C4ZZ03"/>
<dbReference type="Proteomes" id="UP000198551">
    <property type="component" value="Unassembled WGS sequence"/>
</dbReference>
<evidence type="ECO:0008006" key="4">
    <source>
        <dbReference type="Google" id="ProtNLM"/>
    </source>
</evidence>
<protein>
    <recommendedName>
        <fullName evidence="4">Excreted virulence factor EspC, type VII ESX diderm</fullName>
    </recommendedName>
</protein>
<evidence type="ECO:0000313" key="3">
    <source>
        <dbReference type="Proteomes" id="UP000198551"/>
    </source>
</evidence>
<feature type="region of interest" description="Disordered" evidence="1">
    <location>
        <begin position="97"/>
        <end position="118"/>
    </location>
</feature>
<name>A0A1C4ZZ03_9ACTN</name>
<keyword evidence="3" id="KW-1185">Reference proteome</keyword>
<dbReference type="RefSeq" id="WP_018787570.1">
    <property type="nucleotide sequence ID" value="NZ_FMCV01000022.1"/>
</dbReference>
<gene>
    <name evidence="2" type="ORF">GA0070215_12243</name>
</gene>
<evidence type="ECO:0000313" key="2">
    <source>
        <dbReference type="EMBL" id="SCF38165.1"/>
    </source>
</evidence>
<proteinExistence type="predicted"/>
<organism evidence="2 3">
    <name type="scientific">Micromonospora marina</name>
    <dbReference type="NCBI Taxonomy" id="307120"/>
    <lineage>
        <taxon>Bacteria</taxon>
        <taxon>Bacillati</taxon>
        <taxon>Actinomycetota</taxon>
        <taxon>Actinomycetes</taxon>
        <taxon>Micromonosporales</taxon>
        <taxon>Micromonosporaceae</taxon>
        <taxon>Micromonospora</taxon>
    </lineage>
</organism>
<evidence type="ECO:0000256" key="1">
    <source>
        <dbReference type="SAM" id="MobiDB-lite"/>
    </source>
</evidence>
<sequence>MAGGEIWLDPDRARRGGADLALSGRAVSAARRETGEPIAAASAQRPWGRDDIGAAFDKHYQGYAETLLRAWELLGRSLEGLGSDVVRSVTATVETDLSSARDLGKIPQQGHDPHRPRR</sequence>